<protein>
    <submittedName>
        <fullName evidence="4">TetR family transcriptional regulator</fullName>
    </submittedName>
</protein>
<dbReference type="PROSITE" id="PS00356">
    <property type="entry name" value="HTH_LACI_1"/>
    <property type="match status" value="1"/>
</dbReference>
<dbReference type="OrthoDB" id="4823039at2"/>
<dbReference type="SUPFAM" id="SSF46689">
    <property type="entry name" value="Homeodomain-like"/>
    <property type="match status" value="1"/>
</dbReference>
<dbReference type="AlphaFoldDB" id="A0A4R2JLB0"/>
<dbReference type="PROSITE" id="PS50977">
    <property type="entry name" value="HTH_TETR_2"/>
    <property type="match status" value="1"/>
</dbReference>
<evidence type="ECO:0000259" key="3">
    <source>
        <dbReference type="PROSITE" id="PS50977"/>
    </source>
</evidence>
<dbReference type="Proteomes" id="UP000295680">
    <property type="component" value="Unassembled WGS sequence"/>
</dbReference>
<dbReference type="InterPro" id="IPR009057">
    <property type="entry name" value="Homeodomain-like_sf"/>
</dbReference>
<evidence type="ECO:0000256" key="1">
    <source>
        <dbReference type="ARBA" id="ARBA00023125"/>
    </source>
</evidence>
<dbReference type="GO" id="GO:0000976">
    <property type="term" value="F:transcription cis-regulatory region binding"/>
    <property type="evidence" value="ECO:0007669"/>
    <property type="project" value="TreeGrafter"/>
</dbReference>
<evidence type="ECO:0000313" key="5">
    <source>
        <dbReference type="Proteomes" id="UP000295680"/>
    </source>
</evidence>
<feature type="domain" description="HTH tetR-type" evidence="3">
    <location>
        <begin position="17"/>
        <end position="77"/>
    </location>
</feature>
<dbReference type="GO" id="GO:0003700">
    <property type="term" value="F:DNA-binding transcription factor activity"/>
    <property type="evidence" value="ECO:0007669"/>
    <property type="project" value="TreeGrafter"/>
</dbReference>
<dbReference type="Gene3D" id="1.10.357.10">
    <property type="entry name" value="Tetracycline Repressor, domain 2"/>
    <property type="match status" value="1"/>
</dbReference>
<evidence type="ECO:0000313" key="4">
    <source>
        <dbReference type="EMBL" id="TCO57389.1"/>
    </source>
</evidence>
<dbReference type="InterPro" id="IPR050109">
    <property type="entry name" value="HTH-type_TetR-like_transc_reg"/>
</dbReference>
<dbReference type="PANTHER" id="PTHR30055">
    <property type="entry name" value="HTH-TYPE TRANSCRIPTIONAL REGULATOR RUTR"/>
    <property type="match status" value="1"/>
</dbReference>
<evidence type="ECO:0000256" key="2">
    <source>
        <dbReference type="PROSITE-ProRule" id="PRU00335"/>
    </source>
</evidence>
<dbReference type="PANTHER" id="PTHR30055:SF146">
    <property type="entry name" value="HTH-TYPE TRANSCRIPTIONAL DUAL REGULATOR CECR"/>
    <property type="match status" value="1"/>
</dbReference>
<keyword evidence="5" id="KW-1185">Reference proteome</keyword>
<keyword evidence="1 2" id="KW-0238">DNA-binding</keyword>
<name>A0A4R2JLB0_9PSEU</name>
<dbReference type="InterPro" id="IPR001647">
    <property type="entry name" value="HTH_TetR"/>
</dbReference>
<dbReference type="EMBL" id="SLWS01000006">
    <property type="protein sequence ID" value="TCO57389.1"/>
    <property type="molecule type" value="Genomic_DNA"/>
</dbReference>
<feature type="DNA-binding region" description="H-T-H motif" evidence="2">
    <location>
        <begin position="40"/>
        <end position="59"/>
    </location>
</feature>
<reference evidence="4 5" key="1">
    <citation type="submission" date="2019-03" db="EMBL/GenBank/DDBJ databases">
        <title>Genomic Encyclopedia of Type Strains, Phase IV (KMG-IV): sequencing the most valuable type-strain genomes for metagenomic binning, comparative biology and taxonomic classification.</title>
        <authorList>
            <person name="Goeker M."/>
        </authorList>
    </citation>
    <scope>NUCLEOTIDE SEQUENCE [LARGE SCALE GENOMIC DNA]</scope>
    <source>
        <strain evidence="4 5">DSM 45934</strain>
    </source>
</reference>
<dbReference type="Pfam" id="PF00440">
    <property type="entry name" value="TetR_N"/>
    <property type="match status" value="1"/>
</dbReference>
<organism evidence="4 5">
    <name type="scientific">Actinocrispum wychmicini</name>
    <dbReference type="NCBI Taxonomy" id="1213861"/>
    <lineage>
        <taxon>Bacteria</taxon>
        <taxon>Bacillati</taxon>
        <taxon>Actinomycetota</taxon>
        <taxon>Actinomycetes</taxon>
        <taxon>Pseudonocardiales</taxon>
        <taxon>Pseudonocardiaceae</taxon>
        <taxon>Actinocrispum</taxon>
    </lineage>
</organism>
<comment type="caution">
    <text evidence="4">The sequence shown here is derived from an EMBL/GenBank/DDBJ whole genome shotgun (WGS) entry which is preliminary data.</text>
</comment>
<dbReference type="RefSeq" id="WP_132121373.1">
    <property type="nucleotide sequence ID" value="NZ_SLWS01000006.1"/>
</dbReference>
<gene>
    <name evidence="4" type="ORF">EV192_106866</name>
</gene>
<proteinExistence type="predicted"/>
<sequence length="213" mass="22940">MSEGRSYSMALRTEQTAVARRRILAAAVELFNANGYLATKLTDVAKAAGVSVQTVYNVVGNKSVLLKAAYDVAIAGDDEPVPIADRPLVHAMIAARSGEECLRYYAQMARELSERVCPLLVMLHGQAATGDPDLRAFVATTDRERRVGVTGLVGNITRRFGLRPGLDETTAQDIVWTLTSPQVVNNAVNGCGWSWDKFQGWLAATLTASLLGS</sequence>
<accession>A0A4R2JLB0</accession>
<dbReference type="PRINTS" id="PR00455">
    <property type="entry name" value="HTHTETR"/>
</dbReference>